<proteinExistence type="predicted"/>
<organismHost>
    <name type="scientific">Acheta domesticus</name>
    <name type="common">House cricket</name>
    <dbReference type="NCBI Taxonomy" id="6997"/>
</organismHost>
<dbReference type="GeneID" id="1733150"/>
<reference evidence="1 2" key="6">
    <citation type="journal article" date="1992" name="Virus Genes">
        <title>Characterization of the third origin of DNA replication of the genome of insect iridescent virus type 6.</title>
        <authorList>
            <person name="Sonntag K.C."/>
            <person name="Darai G."/>
        </authorList>
    </citation>
    <scope>NUCLEOTIDE SEQUENCE [LARGE SCALE GENOMIC DNA]</scope>
</reference>
<dbReference type="RefSeq" id="NP_149607.1">
    <property type="nucleotide sequence ID" value="NC_003038.1"/>
</dbReference>
<protein>
    <submittedName>
        <fullName evidence="1">144R</fullName>
    </submittedName>
</protein>
<reference evidence="1 2" key="15">
    <citation type="journal article" date="2001" name="Virology">
        <title>Analysis of the first complete DNA sequence of an invertebrate iridovirus: coding strategy of the genome of Chilo iridescent virus.</title>
        <authorList>
            <person name="Jakob N.J."/>
            <person name="Muller K."/>
            <person name="Bahr U."/>
            <person name="Darai G."/>
        </authorList>
    </citation>
    <scope>NUCLEOTIDE SEQUENCE [LARGE SCALE GENOMIC DNA]</scope>
</reference>
<organismHost>
    <name type="scientific">Gryllus campestris</name>
    <dbReference type="NCBI Taxonomy" id="58607"/>
</organismHost>
<reference evidence="1 2" key="13">
    <citation type="journal article" date="1998" name="Virus Genes">
        <title>Identification of a thymidylate synthase gene within the genome of Chilo iridescent virus.</title>
        <authorList>
            <person name="Muller K."/>
            <person name="Tidona C.A."/>
            <person name="Bahr U."/>
            <person name="Darai G."/>
        </authorList>
    </citation>
    <scope>NUCLEOTIDE SEQUENCE [LARGE SCALE GENOMIC DNA]</scope>
</reference>
<organismHost>
    <name type="scientific">Chilo suppressalis</name>
    <name type="common">Asiatic rice borer moth</name>
    <dbReference type="NCBI Taxonomy" id="168631"/>
</organismHost>
<reference evidence="1 2" key="7">
    <citation type="journal article" date="1993" name="J. Gen. Virol.">
        <title>Identification of the gene encoding the major capsid protein of insect iridescent virus type 6 by polymerase chain reaction.</title>
        <authorList>
            <person name="Stohwasser R."/>
            <person name="Raab K."/>
            <person name="Schnitzler P."/>
            <person name="Janssen W."/>
            <person name="Darai G."/>
        </authorList>
    </citation>
    <scope>NUCLEOTIDE SEQUENCE [LARGE SCALE GENOMIC DNA]</scope>
</reference>
<sequence length="54" mass="6581">MSKQQLIIFFLINPRLSLFKISLNHQLLDLRLKLFHHLLLKYFLMVTFLKIILN</sequence>
<reference evidence="1 2" key="9">
    <citation type="journal article" date="1994" name="J. Gen. Virol.">
        <title>Insect iridescent virus type 6 encodes a polypeptide related to the largest subunit of eukaryotic RNA polymerase II.</title>
        <authorList>
            <person name="Schnitzler P."/>
            <person name="Sonntag K.C."/>
            <person name="Muller M."/>
            <person name="Janssen W."/>
            <person name="Bugert J.J."/>
            <person name="Koonin E.V."/>
            <person name="Darai G."/>
        </authorList>
    </citation>
    <scope>NUCLEOTIDE SEQUENCE [LARGE SCALE GENOMIC DNA]</scope>
</reference>
<dbReference type="KEGG" id="vg:1733150"/>
<reference evidence="1 2" key="11">
    <citation type="journal article" date="1994" name="Virus Genes">
        <title>Chilo iridescent virus encodes a putative helicase belonging to a distinct family within the "DEAD/H" superfamily: implications for the evolution of large DNA viruses.</title>
        <authorList>
            <person name="Sonntag K.C."/>
            <person name="Schnitzler P."/>
            <person name="Koonin E.V."/>
            <person name="Darai G."/>
        </authorList>
    </citation>
    <scope>NUCLEOTIDE SEQUENCE [LARGE SCALE GENOMIC DNA]</scope>
</reference>
<reference evidence="1 2" key="12">
    <citation type="journal article" date="1997" name="Virus Genes">
        <title>The DNA sequence of Chilo iridescent virus between the genome coordinates 0.101 and 0.391; similarities in coding strategy between insect and vertebrate iridoviruses.</title>
        <authorList>
            <person name="Bahr U."/>
            <person name="Tidona C.A."/>
            <person name="Darai G."/>
        </authorList>
    </citation>
    <scope>NUCLEOTIDE SEQUENCE [LARGE SCALE GENOMIC DNA]</scope>
</reference>
<reference evidence="1 2" key="1">
    <citation type="journal article" date="1984" name="J. Virol.">
        <title>DNA analysis of insect iridescent virus 6: evidence for circular permutation and terminal redundancy.</title>
        <authorList>
            <person name="Delius H."/>
            <person name="Darai G."/>
            <person name="Fluegel R.M."/>
        </authorList>
    </citation>
    <scope>NUCLEOTIDE SEQUENCE [LARGE SCALE GENOMIC DNA]</scope>
</reference>
<dbReference type="EMBL" id="AF303741">
    <property type="protein sequence ID" value="AAK82029.1"/>
    <property type="molecule type" value="Genomic_DNA"/>
</dbReference>
<evidence type="ECO:0000313" key="2">
    <source>
        <dbReference type="Proteomes" id="UP000001359"/>
    </source>
</evidence>
<evidence type="ECO:0000313" key="1">
    <source>
        <dbReference type="EMBL" id="AAK82029.1"/>
    </source>
</evidence>
<organismHost>
    <name type="scientific">Spodoptera frugiperda</name>
    <name type="common">Fall armyworm</name>
    <dbReference type="NCBI Taxonomy" id="7108"/>
</organismHost>
<dbReference type="Proteomes" id="UP000001359">
    <property type="component" value="Segment"/>
</dbReference>
<reference evidence="1 2" key="14">
    <citation type="journal article" date="1999" name="Virus Genes">
        <title>Identification of a gene cluster within the genome of Chilo iridescent virus encoding enzymes involved in viral DNA replication and processing.</title>
        <authorList>
            <person name="Muller K."/>
            <person name="Tidona C.A."/>
            <person name="Darai G."/>
        </authorList>
    </citation>
    <scope>NUCLEOTIDE SEQUENCE [LARGE SCALE GENOMIC DNA]</scope>
</reference>
<organismHost>
    <name type="scientific">Gryllus bimaculatus</name>
    <name type="common">Two-spotted cricket</name>
    <dbReference type="NCBI Taxonomy" id="6999"/>
</organismHost>
<reference evidence="1 2" key="5">
    <citation type="journal article" date="1992" name="Virus Genes">
        <title>Identification and mapping of origins of DNA replication within the DNA sequences of the genome of insect iridescent virus type 6.</title>
        <authorList>
            <person name="Handermann M."/>
            <person name="Schnitzler P."/>
            <person name="Rosen-Wolff A."/>
            <person name="Raab K."/>
            <person name="Sonntag K.C."/>
            <person name="Darai G."/>
        </authorList>
    </citation>
    <scope>NUCLEOTIDE SEQUENCE [LARGE SCALE GENOMIC DNA]</scope>
</reference>
<name>Q91G03_IIV6</name>
<organism evidence="1 2">
    <name type="scientific">Invertebrate iridescent virus 6</name>
    <name type="common">IIV-6</name>
    <name type="synonym">Chilo iridescent virus</name>
    <dbReference type="NCBI Taxonomy" id="176652"/>
    <lineage>
        <taxon>Viruses</taxon>
        <taxon>Varidnaviria</taxon>
        <taxon>Bamfordvirae</taxon>
        <taxon>Nucleocytoviricota</taxon>
        <taxon>Megaviricetes</taxon>
        <taxon>Pimascovirales</taxon>
        <taxon>Pimascovirales incertae sedis</taxon>
        <taxon>Iridoviridae</taxon>
        <taxon>Betairidovirinae</taxon>
        <taxon>Iridovirus</taxon>
        <taxon>Iridovirus chilo1</taxon>
    </lineage>
</organism>
<accession>Q91G03</accession>
<reference evidence="1 2" key="2">
    <citation type="journal article" date="1986" name="Med. Microbiol. Immunol.">
        <title>Insect iridescent virus type 6 induced toxic degenerative hepatitis in mice.</title>
        <authorList>
            <person name="Lorbacher de Ruiz H."/>
            <person name="Gelderblom H."/>
            <person name="Hofmann W."/>
            <person name="Darai G."/>
        </authorList>
    </citation>
    <scope>NUCLEOTIDE SEQUENCE [LARGE SCALE GENOMIC DNA]</scope>
</reference>
<reference evidence="1 2" key="8">
    <citation type="journal article" date="1994" name="Intervirology">
        <title>Identification of the primary structure and the coding capacity of the genome of insect iridescent virus type 6 between the genome coordinates 0.310 and 0.347 (7990 bp).</title>
        <authorList>
            <person name="Sonntag K.C."/>
            <person name="Schnitzler P."/>
            <person name="Janssen W."/>
            <person name="Darai G."/>
        </authorList>
    </citation>
    <scope>NUCLEOTIDE SEQUENCE [LARGE SCALE GENOMIC DNA]</scope>
</reference>
<reference evidence="1 2" key="10">
    <citation type="journal article" date="1994" name="Nucleic Acids Res.">
        <title>Identification of genes encoding zinc finger proteins, non-histone chromosomal HMG protein homologue, and a putative GTP phosphohydrolase in the genome of Chilo iridescent virus.</title>
        <authorList>
            <person name="Schnitzler P."/>
            <person name="Hug M."/>
            <person name="Handermann M."/>
            <person name="Janssen W."/>
            <person name="Koonin E.V."/>
            <person name="Delius H."/>
            <person name="Darai C."/>
        </authorList>
    </citation>
    <scope>NUCLEOTIDE SEQUENCE [LARGE SCALE GENOMIC DNA]</scope>
</reference>
<reference evidence="1 2" key="3">
    <citation type="journal article" date="1987" name="Virology">
        <title>Molecular cloning and physical mapping of the genome of insect iridescent virus type 6: further evidence for circular permutation of the viral genome.</title>
        <authorList>
            <person name="Schnitzler P."/>
            <person name="Soltau J.B."/>
            <person name="Fischer M."/>
            <person name="Reisner H."/>
            <person name="Scholz J."/>
            <person name="Delius H."/>
            <person name="Darai G."/>
        </authorList>
    </citation>
    <scope>NUCLEOTIDE SEQUENCE [LARGE SCALE GENOMIC DNA]</scope>
</reference>
<keyword evidence="2" id="KW-1185">Reference proteome</keyword>
<reference evidence="1 2" key="4">
    <citation type="journal article" date="1988" name="Virology">
        <title>Identification and characterization of the repetitive DNA element in the genome of insect iridescent virus type 6.</title>
        <authorList>
            <person name="Fischer M."/>
            <person name="Schnitzler P."/>
            <person name="Delius H."/>
            <person name="Darai G."/>
        </authorList>
    </citation>
    <scope>NUCLEOTIDE SEQUENCE [LARGE SCALE GENOMIC DNA]</scope>
</reference>